<evidence type="ECO:0000313" key="2">
    <source>
        <dbReference type="Proteomes" id="UP000243342"/>
    </source>
</evidence>
<name>A0A1J7BJN9_9ACTN</name>
<dbReference type="InterPro" id="IPR025850">
    <property type="entry name" value="SUKH-3"/>
</dbReference>
<reference evidence="1 2" key="1">
    <citation type="submission" date="2016-10" db="EMBL/GenBank/DDBJ databases">
        <title>Genome sequence of Streptomyces gilvigriseus MUSC 26.</title>
        <authorList>
            <person name="Lee L.-H."/>
            <person name="Ser H.-L."/>
        </authorList>
    </citation>
    <scope>NUCLEOTIDE SEQUENCE [LARGE SCALE GENOMIC DNA]</scope>
    <source>
        <strain evidence="1 2">MUSC 26</strain>
    </source>
</reference>
<comment type="caution">
    <text evidence="1">The sequence shown here is derived from an EMBL/GenBank/DDBJ whole genome shotgun (WGS) entry which is preliminary data.</text>
</comment>
<gene>
    <name evidence="1" type="ORF">BIV57_03760</name>
</gene>
<dbReference type="Pfam" id="PF14433">
    <property type="entry name" value="SUKH-3"/>
    <property type="match status" value="1"/>
</dbReference>
<dbReference type="AlphaFoldDB" id="A0A1J7BJN9"/>
<dbReference type="EMBL" id="MLCF01000011">
    <property type="protein sequence ID" value="OIV38862.1"/>
    <property type="molecule type" value="Genomic_DNA"/>
</dbReference>
<dbReference type="RefSeq" id="WP_071655195.1">
    <property type="nucleotide sequence ID" value="NZ_MLCF01000011.1"/>
</dbReference>
<dbReference type="STRING" id="1428644.BIV57_03760"/>
<keyword evidence="2" id="KW-1185">Reference proteome</keyword>
<dbReference type="OrthoDB" id="4552872at2"/>
<sequence>MASTEIPGEVEQLLRATGWLPGQWNMKQAEAWADRLTAHSGEDGHRHSIFPAAVEAWAEWGGLALRLDGPGVEVARTGFRIDPLAGLHLPRTFTDFGRSLGSRVAPLGEEEGGQAVLAIDESGRVHSLDHTGEWLLGETTAEAVTTLVLGRRPLRLLFA</sequence>
<organism evidence="1 2">
    <name type="scientific">Mangrovactinospora gilvigrisea</name>
    <dbReference type="NCBI Taxonomy" id="1428644"/>
    <lineage>
        <taxon>Bacteria</taxon>
        <taxon>Bacillati</taxon>
        <taxon>Actinomycetota</taxon>
        <taxon>Actinomycetes</taxon>
        <taxon>Kitasatosporales</taxon>
        <taxon>Streptomycetaceae</taxon>
        <taxon>Mangrovactinospora</taxon>
    </lineage>
</organism>
<evidence type="ECO:0000313" key="1">
    <source>
        <dbReference type="EMBL" id="OIV38862.1"/>
    </source>
</evidence>
<accession>A0A1J7BJN9</accession>
<protein>
    <submittedName>
        <fullName evidence="1">SUKH-3 domain containing protein</fullName>
    </submittedName>
</protein>
<dbReference type="Proteomes" id="UP000243342">
    <property type="component" value="Unassembled WGS sequence"/>
</dbReference>
<proteinExistence type="predicted"/>